<gene>
    <name evidence="2" type="ordered locus">MHC_02895</name>
</gene>
<dbReference type="Proteomes" id="UP000009135">
    <property type="component" value="Chromosome"/>
</dbReference>
<organism evidence="2 3">
    <name type="scientific">Mycoplasma haemocanis (strain Illinois)</name>
    <dbReference type="NCBI Taxonomy" id="1111676"/>
    <lineage>
        <taxon>Bacteria</taxon>
        <taxon>Bacillati</taxon>
        <taxon>Mycoplasmatota</taxon>
        <taxon>Mollicutes</taxon>
        <taxon>Mycoplasmataceae</taxon>
        <taxon>Mycoplasma</taxon>
    </lineage>
</organism>
<sequence length="235" mass="25729">MSLLGSSKLAVIALAGVGGTVGVVYVGEKVVDFSGVQDEDDSIIETISDKYKTRLVKAEAKSNKWDVRLKKLRSWSGSTLDQELQKIKSDNGKKGEDLKNWCESAAIQPYEKDSLVTQGVEAFCTLTIKDQANGTMSTSKKDISDWKEVNKVFSELTKDSLSEDLQSVWDKVKSKVDTSLDLKEWCFKKYDEPFVGKDNALYKEVVKVCKAPKPAPAKPNGSTTSASGTTQAGDI</sequence>
<keyword evidence="3" id="KW-1185">Reference proteome</keyword>
<dbReference type="HOGENOM" id="CLU_087258_0_0_14"/>
<dbReference type="KEGG" id="mhe:MHC_02895"/>
<evidence type="ECO:0000313" key="3">
    <source>
        <dbReference type="Proteomes" id="UP000009135"/>
    </source>
</evidence>
<dbReference type="EMBL" id="CP003199">
    <property type="protein sequence ID" value="AEW45441.1"/>
    <property type="molecule type" value="Genomic_DNA"/>
</dbReference>
<feature type="region of interest" description="Disordered" evidence="1">
    <location>
        <begin position="212"/>
        <end position="235"/>
    </location>
</feature>
<dbReference type="STRING" id="1111676.MHC_02895"/>
<accession>H6N719</accession>
<name>H6N719_MYCHN</name>
<proteinExistence type="predicted"/>
<evidence type="ECO:0000256" key="1">
    <source>
        <dbReference type="SAM" id="MobiDB-lite"/>
    </source>
</evidence>
<reference evidence="2 3" key="1">
    <citation type="journal article" date="2012" name="J. Bacteriol.">
        <title>Complete genome sequence of Mycoplasma haemocanis strain Illinois.</title>
        <authorList>
            <person name="do Nascimento N.C."/>
            <person name="Guimaraes A.M."/>
            <person name="Santos A.P."/>
            <person name="Sanmiguel P.J."/>
            <person name="Messick J.B."/>
        </authorList>
    </citation>
    <scope>NUCLEOTIDE SEQUENCE [LARGE SCALE GENOMIC DNA]</scope>
    <source>
        <strain evidence="2 3">Illinois</strain>
    </source>
</reference>
<dbReference type="AlphaFoldDB" id="H6N719"/>
<evidence type="ECO:0000313" key="2">
    <source>
        <dbReference type="EMBL" id="AEW45441.1"/>
    </source>
</evidence>
<protein>
    <submittedName>
        <fullName evidence="2">Uncharacterized protein</fullName>
    </submittedName>
</protein>